<accession>A0ABQ0SGT3</accession>
<dbReference type="Gene3D" id="1.10.600.10">
    <property type="entry name" value="Farnesyl Diphosphate Synthase"/>
    <property type="match status" value="1"/>
</dbReference>
<dbReference type="Pfam" id="PF00494">
    <property type="entry name" value="SQS_PSY"/>
    <property type="match status" value="1"/>
</dbReference>
<sequence>MVQFKRFLAHAARGKGIVSEGEGGQFESHEHSPGDCKRRYRTATPKQLWARGGCVKSHASARAYRNAWTPNVMTPTRDAEHSTDGLSECGAIARRFDPDRFLCALFVPAPAREAAMTLVAFNHECVRALSTPASWAVAGPIAGMIRLQWWRDVIDGGDPQRHPVAIALVDLLACGAVRADTVRGIVDARECELDGLPDWPAWRANMRAGAGGVQRAMAEVLDPRDDVACDAVAELGAVYGAGALARHLGAVLRSGRCPLPDVALDAVGLERDGLRDGAATAGQRAALHALLRAEGAAFHARALTIAPRLPRTVLPAALPAVLGRRDLRADGEDDGGARGIGDRLAVMVAMARGRV</sequence>
<reference evidence="1 2" key="1">
    <citation type="submission" date="2019-06" db="EMBL/GenBank/DDBJ databases">
        <title>Whole genome shotgun sequence of Komagataeibacter hansenii NBRC 14820.</title>
        <authorList>
            <person name="Hosoyama A."/>
            <person name="Uohara A."/>
            <person name="Ohji S."/>
            <person name="Ichikawa N."/>
        </authorList>
    </citation>
    <scope>NUCLEOTIDE SEQUENCE [LARGE SCALE GENOMIC DNA]</scope>
    <source>
        <strain evidence="1 2">NBRC 14820</strain>
    </source>
</reference>
<dbReference type="InterPro" id="IPR008949">
    <property type="entry name" value="Isoprenoid_synthase_dom_sf"/>
</dbReference>
<comment type="caution">
    <text evidence="1">The sequence shown here is derived from an EMBL/GenBank/DDBJ whole genome shotgun (WGS) entry which is preliminary data.</text>
</comment>
<evidence type="ECO:0008006" key="3">
    <source>
        <dbReference type="Google" id="ProtNLM"/>
    </source>
</evidence>
<keyword evidence="2" id="KW-1185">Reference proteome</keyword>
<dbReference type="SUPFAM" id="SSF48576">
    <property type="entry name" value="Terpenoid synthases"/>
    <property type="match status" value="1"/>
</dbReference>
<dbReference type="EMBL" id="BJNN01000115">
    <property type="protein sequence ID" value="GEC64328.1"/>
    <property type="molecule type" value="Genomic_DNA"/>
</dbReference>
<gene>
    <name evidence="1" type="ORF">GHA01_21770</name>
</gene>
<protein>
    <recommendedName>
        <fullName evidence="3">Phytoene synthase</fullName>
    </recommendedName>
</protein>
<name>A0ABQ0SGT3_NOVHA</name>
<dbReference type="Proteomes" id="UP000319478">
    <property type="component" value="Unassembled WGS sequence"/>
</dbReference>
<evidence type="ECO:0000313" key="2">
    <source>
        <dbReference type="Proteomes" id="UP000319478"/>
    </source>
</evidence>
<organism evidence="1 2">
    <name type="scientific">Novacetimonas hansenii</name>
    <name type="common">Komagataeibacter hansenii</name>
    <dbReference type="NCBI Taxonomy" id="436"/>
    <lineage>
        <taxon>Bacteria</taxon>
        <taxon>Pseudomonadati</taxon>
        <taxon>Pseudomonadota</taxon>
        <taxon>Alphaproteobacteria</taxon>
        <taxon>Acetobacterales</taxon>
        <taxon>Acetobacteraceae</taxon>
        <taxon>Novacetimonas</taxon>
    </lineage>
</organism>
<evidence type="ECO:0000313" key="1">
    <source>
        <dbReference type="EMBL" id="GEC64328.1"/>
    </source>
</evidence>
<proteinExistence type="predicted"/>
<dbReference type="InterPro" id="IPR002060">
    <property type="entry name" value="Squ/phyt_synthse"/>
</dbReference>